<protein>
    <submittedName>
        <fullName evidence="6">MFS family permease</fullName>
    </submittedName>
</protein>
<dbReference type="InterPro" id="IPR036259">
    <property type="entry name" value="MFS_trans_sf"/>
</dbReference>
<dbReference type="GO" id="GO:0005886">
    <property type="term" value="C:plasma membrane"/>
    <property type="evidence" value="ECO:0007669"/>
    <property type="project" value="TreeGrafter"/>
</dbReference>
<keyword evidence="2 5" id="KW-1133">Transmembrane helix</keyword>
<dbReference type="PANTHER" id="PTHR23521">
    <property type="entry name" value="TRANSPORTER MFS SUPERFAMILY"/>
    <property type="match status" value="1"/>
</dbReference>
<dbReference type="Gene3D" id="1.20.1250.20">
    <property type="entry name" value="MFS general substrate transporter like domains"/>
    <property type="match status" value="2"/>
</dbReference>
<dbReference type="InterPro" id="IPR047200">
    <property type="entry name" value="MFS_YcaD-like"/>
</dbReference>
<dbReference type="EMBL" id="JANUEK010000001">
    <property type="protein sequence ID" value="MCS4278615.1"/>
    <property type="molecule type" value="Genomic_DNA"/>
</dbReference>
<feature type="transmembrane region" description="Helical" evidence="5">
    <location>
        <begin position="353"/>
        <end position="373"/>
    </location>
</feature>
<feature type="transmembrane region" description="Helical" evidence="5">
    <location>
        <begin position="152"/>
        <end position="171"/>
    </location>
</feature>
<feature type="transmembrane region" description="Helical" evidence="5">
    <location>
        <begin position="319"/>
        <end position="341"/>
    </location>
</feature>
<feature type="transmembrane region" description="Helical" evidence="5">
    <location>
        <begin position="287"/>
        <end position="307"/>
    </location>
</feature>
<dbReference type="AlphaFoldDB" id="A0AAW5PE60"/>
<feature type="transmembrane region" description="Helical" evidence="5">
    <location>
        <begin position="94"/>
        <end position="115"/>
    </location>
</feature>
<feature type="transmembrane region" description="Helical" evidence="5">
    <location>
        <begin position="192"/>
        <end position="217"/>
    </location>
</feature>
<organism evidence="6 7">
    <name type="scientific">Stenotrophomonas rhizophila</name>
    <dbReference type="NCBI Taxonomy" id="216778"/>
    <lineage>
        <taxon>Bacteria</taxon>
        <taxon>Pseudomonadati</taxon>
        <taxon>Pseudomonadota</taxon>
        <taxon>Gammaproteobacteria</taxon>
        <taxon>Lysobacterales</taxon>
        <taxon>Lysobacteraceae</taxon>
        <taxon>Stenotrophomonas</taxon>
    </lineage>
</organism>
<keyword evidence="1 5" id="KW-0812">Transmembrane</keyword>
<evidence type="ECO:0000256" key="1">
    <source>
        <dbReference type="ARBA" id="ARBA00022692"/>
    </source>
</evidence>
<sequence length="422" mass="44193">MLRLTALLAGVALLLTGSGLLGTLLAVRGGEAGFGAGTLGLVMSGYFAGFFIGTFFAPSLIGRIGHIRAFAFFAALAAIAVLVHPLWINPVGWGVLRILTGIALVGLYTVIESWLNAEPDPRLRSRAFSLYMVVNLSALALGQVLLMLGDAGATSMFMLTAILVCAAVLPVTATRLRPPEIPSVPRLKLARLYAMAPVATVAAGLSGLAMGAFWGLLPVYAGEIGLDGNGVALFMLTAIAGGALLQWPLGHISDGHDRRTGLVALSLAAAGIAVVASLPMIQVQTHLVFGLFFFYGGLAFALYPFAVAHMLDYLPREDLLSGCSSLLLVHGVGAALGPALAGAAMQRFGAPALPLYFAVVLMLLALFTTARLLSFQRLRTHPVGFRLMLRTTPSALELMPETDTAPPDPDTPLPSDSDKEVH</sequence>
<feature type="transmembrane region" description="Helical" evidence="5">
    <location>
        <begin position="229"/>
        <end position="249"/>
    </location>
</feature>
<accession>A0AAW5PE60</accession>
<comment type="caution">
    <text evidence="6">The sequence shown here is derived from an EMBL/GenBank/DDBJ whole genome shotgun (WGS) entry which is preliminary data.</text>
</comment>
<dbReference type="SUPFAM" id="SSF103473">
    <property type="entry name" value="MFS general substrate transporter"/>
    <property type="match status" value="1"/>
</dbReference>
<evidence type="ECO:0000313" key="6">
    <source>
        <dbReference type="EMBL" id="MCS4278615.1"/>
    </source>
</evidence>
<feature type="transmembrane region" description="Helical" evidence="5">
    <location>
        <begin position="127"/>
        <end position="146"/>
    </location>
</feature>
<feature type="region of interest" description="Disordered" evidence="4">
    <location>
        <begin position="398"/>
        <end position="422"/>
    </location>
</feature>
<dbReference type="RefSeq" id="WP_259259398.1">
    <property type="nucleotide sequence ID" value="NZ_JANUEK010000001.1"/>
</dbReference>
<evidence type="ECO:0000256" key="5">
    <source>
        <dbReference type="SAM" id="Phobius"/>
    </source>
</evidence>
<evidence type="ECO:0000256" key="4">
    <source>
        <dbReference type="SAM" id="MobiDB-lite"/>
    </source>
</evidence>
<proteinExistence type="predicted"/>
<name>A0AAW5PE60_9GAMM</name>
<evidence type="ECO:0000256" key="3">
    <source>
        <dbReference type="ARBA" id="ARBA00023136"/>
    </source>
</evidence>
<gene>
    <name evidence="6" type="ORF">M2412_000576</name>
</gene>
<dbReference type="Pfam" id="PF07690">
    <property type="entry name" value="MFS_1"/>
    <property type="match status" value="2"/>
</dbReference>
<keyword evidence="3 5" id="KW-0472">Membrane</keyword>
<evidence type="ECO:0000313" key="7">
    <source>
        <dbReference type="Proteomes" id="UP001320691"/>
    </source>
</evidence>
<evidence type="ECO:0000256" key="2">
    <source>
        <dbReference type="ARBA" id="ARBA00022989"/>
    </source>
</evidence>
<dbReference type="GO" id="GO:0022857">
    <property type="term" value="F:transmembrane transporter activity"/>
    <property type="evidence" value="ECO:0007669"/>
    <property type="project" value="InterPro"/>
</dbReference>
<dbReference type="InterPro" id="IPR011701">
    <property type="entry name" value="MFS"/>
</dbReference>
<feature type="transmembrane region" description="Helical" evidence="5">
    <location>
        <begin position="261"/>
        <end position="281"/>
    </location>
</feature>
<dbReference type="CDD" id="cd17477">
    <property type="entry name" value="MFS_YcaD_like"/>
    <property type="match status" value="1"/>
</dbReference>
<reference evidence="6" key="1">
    <citation type="submission" date="2022-08" db="EMBL/GenBank/DDBJ databases">
        <title>Genomic analyses of the natural microbiome of Caenorhabditis elegans.</title>
        <authorList>
            <person name="Samuel B."/>
        </authorList>
    </citation>
    <scope>NUCLEOTIDE SEQUENCE</scope>
    <source>
        <strain evidence="6">BIGb0277</strain>
    </source>
</reference>
<feature type="transmembrane region" description="Helical" evidence="5">
    <location>
        <begin position="69"/>
        <end position="88"/>
    </location>
</feature>
<dbReference type="Proteomes" id="UP001320691">
    <property type="component" value="Unassembled WGS sequence"/>
</dbReference>
<dbReference type="PANTHER" id="PTHR23521:SF3">
    <property type="entry name" value="MFS TRANSPORTER"/>
    <property type="match status" value="1"/>
</dbReference>
<feature type="transmembrane region" description="Helical" evidence="5">
    <location>
        <begin position="36"/>
        <end position="57"/>
    </location>
</feature>